<protein>
    <submittedName>
        <fullName evidence="2">Uncharacterized protein</fullName>
    </submittedName>
</protein>
<evidence type="ECO:0000256" key="1">
    <source>
        <dbReference type="SAM" id="Phobius"/>
    </source>
</evidence>
<evidence type="ECO:0000313" key="3">
    <source>
        <dbReference type="Proteomes" id="UP001201701"/>
    </source>
</evidence>
<accession>A0ABS9QHQ0</accession>
<dbReference type="Proteomes" id="UP001201701">
    <property type="component" value="Unassembled WGS sequence"/>
</dbReference>
<feature type="transmembrane region" description="Helical" evidence="1">
    <location>
        <begin position="22"/>
        <end position="50"/>
    </location>
</feature>
<evidence type="ECO:0000313" key="2">
    <source>
        <dbReference type="EMBL" id="MCG7506922.1"/>
    </source>
</evidence>
<name>A0ABS9QHQ0_9HYPH</name>
<comment type="caution">
    <text evidence="2">The sequence shown here is derived from an EMBL/GenBank/DDBJ whole genome shotgun (WGS) entry which is preliminary data.</text>
</comment>
<proteinExistence type="predicted"/>
<organism evidence="2 3">
    <name type="scientific">Mesorhizobium retamae</name>
    <dbReference type="NCBI Taxonomy" id="2912854"/>
    <lineage>
        <taxon>Bacteria</taxon>
        <taxon>Pseudomonadati</taxon>
        <taxon>Pseudomonadota</taxon>
        <taxon>Alphaproteobacteria</taxon>
        <taxon>Hyphomicrobiales</taxon>
        <taxon>Phyllobacteriaceae</taxon>
        <taxon>Mesorhizobium</taxon>
    </lineage>
</organism>
<gene>
    <name evidence="2" type="ORF">L4923_17990</name>
</gene>
<keyword evidence="3" id="KW-1185">Reference proteome</keyword>
<sequence length="59" mass="6574">MIVKYTLDLLCRGCADVSHTGIWFLASVGVVLALQFAGINLLVMLLRSVLHFMGLLRRQ</sequence>
<dbReference type="EMBL" id="JAKREW010000019">
    <property type="protein sequence ID" value="MCG7506922.1"/>
    <property type="molecule type" value="Genomic_DNA"/>
</dbReference>
<keyword evidence="1" id="KW-1133">Transmembrane helix</keyword>
<dbReference type="RefSeq" id="WP_239367577.1">
    <property type="nucleotide sequence ID" value="NZ_JAKREW010000019.1"/>
</dbReference>
<reference evidence="2 3" key="1">
    <citation type="submission" date="2022-02" db="EMBL/GenBank/DDBJ databases">
        <title>Draft genome sequence of Mezorhizobium retamae strain IRAMC:0171 isolated from Retama raetam nodules.</title>
        <authorList>
            <person name="Bengaied R."/>
            <person name="Sbissi I."/>
            <person name="Huber K."/>
            <person name="Ghodbane F."/>
            <person name="Nouioui I."/>
            <person name="Tarhouni M."/>
            <person name="Gtari M."/>
        </authorList>
    </citation>
    <scope>NUCLEOTIDE SEQUENCE [LARGE SCALE GENOMIC DNA]</scope>
    <source>
        <strain evidence="2 3">IRAMC:0171</strain>
    </source>
</reference>
<keyword evidence="1" id="KW-0812">Transmembrane</keyword>
<keyword evidence="1" id="KW-0472">Membrane</keyword>